<evidence type="ECO:0000313" key="4">
    <source>
        <dbReference type="Proteomes" id="UP000077875"/>
    </source>
</evidence>
<proteinExistence type="predicted"/>
<keyword evidence="2" id="KW-0732">Signal</keyword>
<evidence type="ECO:0000313" key="3">
    <source>
        <dbReference type="EMBL" id="ANF57306.1"/>
    </source>
</evidence>
<name>A0A172YDX6_9GAMM</name>
<gene>
    <name evidence="3" type="ORF">A5892_07375</name>
</gene>
<organism evidence="3 4">
    <name type="scientific">Halotalea alkalilenta</name>
    <dbReference type="NCBI Taxonomy" id="376489"/>
    <lineage>
        <taxon>Bacteria</taxon>
        <taxon>Pseudomonadati</taxon>
        <taxon>Pseudomonadota</taxon>
        <taxon>Gammaproteobacteria</taxon>
        <taxon>Oceanospirillales</taxon>
        <taxon>Halomonadaceae</taxon>
        <taxon>Halotalea</taxon>
    </lineage>
</organism>
<sequence>MLPALFFTALLAGCASAPGGGQEGGRAPSSDAGAPTLGTPEWQTWVDRKIGSGDGQGHGPDVGSSEWCSTIDFRLFGGASGLPPCSPLWNQRVHHMLTGE</sequence>
<dbReference type="RefSeq" id="WP_082890322.1">
    <property type="nucleotide sequence ID" value="NZ_CP015243.1"/>
</dbReference>
<dbReference type="EMBL" id="CP015243">
    <property type="protein sequence ID" value="ANF57306.1"/>
    <property type="molecule type" value="Genomic_DNA"/>
</dbReference>
<protein>
    <submittedName>
        <fullName evidence="3">Uncharacterized protein</fullName>
    </submittedName>
</protein>
<evidence type="ECO:0000256" key="2">
    <source>
        <dbReference type="SAM" id="SignalP"/>
    </source>
</evidence>
<dbReference type="KEGG" id="haa:A5892_07375"/>
<accession>A0A172YDX6</accession>
<dbReference type="Proteomes" id="UP000077875">
    <property type="component" value="Chromosome"/>
</dbReference>
<keyword evidence="4" id="KW-1185">Reference proteome</keyword>
<feature type="signal peptide" evidence="2">
    <location>
        <begin position="1"/>
        <end position="17"/>
    </location>
</feature>
<feature type="region of interest" description="Disordered" evidence="1">
    <location>
        <begin position="17"/>
        <end position="40"/>
    </location>
</feature>
<feature type="chain" id="PRO_5008004620" evidence="2">
    <location>
        <begin position="18"/>
        <end position="100"/>
    </location>
</feature>
<dbReference type="AlphaFoldDB" id="A0A172YDX6"/>
<evidence type="ECO:0000256" key="1">
    <source>
        <dbReference type="SAM" id="MobiDB-lite"/>
    </source>
</evidence>
<reference evidence="3 4" key="1">
    <citation type="submission" date="2016-04" db="EMBL/GenBank/DDBJ databases">
        <title>Complete Genome Sequence of Halotalea alkalilenta IHB B 13600.</title>
        <authorList>
            <person name="Swarnkar M.K."/>
            <person name="Sharma A."/>
            <person name="Kaushal K."/>
            <person name="Soni R."/>
            <person name="Rana S."/>
            <person name="Singh A.K."/>
            <person name="Gulati A."/>
        </authorList>
    </citation>
    <scope>NUCLEOTIDE SEQUENCE [LARGE SCALE GENOMIC DNA]</scope>
    <source>
        <strain evidence="3 4">IHB B 13600</strain>
    </source>
</reference>
<dbReference type="STRING" id="376489.A5892_07375"/>